<dbReference type="RefSeq" id="WP_011897451.1">
    <property type="nucleotide sequence ID" value="NC_009342.1"/>
</dbReference>
<organism evidence="1">
    <name type="scientific">Corynebacterium glutamicum (strain R)</name>
    <dbReference type="NCBI Taxonomy" id="340322"/>
    <lineage>
        <taxon>Bacteria</taxon>
        <taxon>Bacillati</taxon>
        <taxon>Actinomycetota</taxon>
        <taxon>Actinomycetes</taxon>
        <taxon>Mycobacteriales</taxon>
        <taxon>Corynebacteriaceae</taxon>
        <taxon>Corynebacterium</taxon>
    </lineage>
</organism>
<accession>A0AB72VC33</accession>
<proteinExistence type="predicted"/>
<dbReference type="AlphaFoldDB" id="A0AB72VC33"/>
<protein>
    <recommendedName>
        <fullName evidence="2">Major tail protein</fullName>
    </recommendedName>
</protein>
<gene>
    <name evidence="1" type="ordered locus">cgR_1885</name>
</gene>
<dbReference type="Proteomes" id="UP000006698">
    <property type="component" value="Chromosome"/>
</dbReference>
<name>A0AB72VC33_CORGB</name>
<sequence length="213" mass="22997">MTSPTPVVTPDSPASARKRNLNIWKKIRVFFSDDPDATIPSTGVVDYDQWAYVGLIASGSNLGKAPEITRNAINAFGEEFIMNDVRFTKDVRTFTAIENNETLFSIMNPGSTYVPDGTAGVLVAPEWETEGLFLFEFTNSWGDRYFEITRNMSTAHADAGISKADDGAASTEVTVEVPKGSDGGLYDYLTIKSDGTAGPANLEPIRITPPTGG</sequence>
<evidence type="ECO:0000313" key="1">
    <source>
        <dbReference type="EMBL" id="BAF54880.1"/>
    </source>
</evidence>
<reference evidence="1" key="1">
    <citation type="journal article" date="2007" name="Microbiology">
        <title>Comparative analysis of the Corynebacterium glutamicum group and complete genome sequence of strain R.</title>
        <authorList>
            <person name="Yukawa H."/>
            <person name="Omumasaba C.A."/>
            <person name="Nonaka H."/>
            <person name="Kos P."/>
            <person name="Okai N."/>
            <person name="Suzuki N."/>
            <person name="Suda M."/>
            <person name="Tsuge Y."/>
            <person name="Watanabe J."/>
            <person name="Ikeda Y."/>
            <person name="Vertes A.A."/>
            <person name="Inui M."/>
        </authorList>
    </citation>
    <scope>NUCLEOTIDE SEQUENCE</scope>
    <source>
        <strain evidence="1">R</strain>
    </source>
</reference>
<dbReference type="KEGG" id="cgt:cgR_1885"/>
<dbReference type="EMBL" id="AP009044">
    <property type="protein sequence ID" value="BAF54880.1"/>
    <property type="molecule type" value="Genomic_DNA"/>
</dbReference>
<evidence type="ECO:0008006" key="2">
    <source>
        <dbReference type="Google" id="ProtNLM"/>
    </source>
</evidence>